<dbReference type="RefSeq" id="WP_012962340.1">
    <property type="nucleotide sequence ID" value="NZ_JAMXTD010000001.1"/>
</dbReference>
<comment type="caution">
    <text evidence="1">The sequence shown here is derived from an EMBL/GenBank/DDBJ whole genome shotgun (WGS) entry which is preliminary data.</text>
</comment>
<evidence type="ECO:0000313" key="1">
    <source>
        <dbReference type="EMBL" id="CDO19058.1"/>
    </source>
</evidence>
<protein>
    <submittedName>
        <fullName evidence="1">Uncharacterized protein</fullName>
    </submittedName>
</protein>
<dbReference type="Proteomes" id="UP000027584">
    <property type="component" value="Unassembled WGS sequence"/>
</dbReference>
<dbReference type="AlphaFoldDB" id="A0A060RIW1"/>
<sequence>MSANRDDYYKKEYERIVNRFIWNISIYGSMSDCYDACYQEAVDEIEKLYEKAYGSEDITSGLRNWAVNTIKRYYLMNKKKVSEWVS</sequence>
<accession>A0A060RIW1</accession>
<gene>
    <name evidence="1" type="ORF">BN963_SGAL_02266</name>
</gene>
<dbReference type="EMBL" id="CCBC010000215">
    <property type="protein sequence ID" value="CDO19058.1"/>
    <property type="molecule type" value="Genomic_DNA"/>
</dbReference>
<dbReference type="OMA" id="NWALNTI"/>
<organism evidence="1 2">
    <name type="scientific">Streptococcus gallolyticus</name>
    <dbReference type="NCBI Taxonomy" id="315405"/>
    <lineage>
        <taxon>Bacteria</taxon>
        <taxon>Bacillati</taxon>
        <taxon>Bacillota</taxon>
        <taxon>Bacilli</taxon>
        <taxon>Lactobacillales</taxon>
        <taxon>Streptococcaceae</taxon>
        <taxon>Streptococcus</taxon>
    </lineage>
</organism>
<name>A0A060RIW1_9STRE</name>
<proteinExistence type="predicted"/>
<evidence type="ECO:0000313" key="2">
    <source>
        <dbReference type="Proteomes" id="UP000027584"/>
    </source>
</evidence>
<dbReference type="GeneID" id="64019383"/>
<reference evidence="1 2" key="1">
    <citation type="submission" date="2014-02" db="EMBL/GenBank/DDBJ databases">
        <authorList>
            <person name="Manrique M."/>
        </authorList>
    </citation>
    <scope>NUCLEOTIDE SEQUENCE [LARGE SCALE GENOMIC DNA]</scope>
    <source>
        <strain evidence="1 2">LMG17956</strain>
    </source>
</reference>
<reference evidence="1 2" key="2">
    <citation type="submission" date="2014-05" db="EMBL/GenBank/DDBJ databases">
        <title>Genome sequence of Streptococcus gallolyticus.</title>
        <authorList>
            <person name="Del Campo R."/>
        </authorList>
    </citation>
    <scope>NUCLEOTIDE SEQUENCE [LARGE SCALE GENOMIC DNA]</scope>
    <source>
        <strain evidence="1 2">LMG17956</strain>
    </source>
</reference>